<keyword evidence="2" id="KW-0808">Transferase</keyword>
<dbReference type="CDD" id="cd02440">
    <property type="entry name" value="AdoMet_MTases"/>
    <property type="match status" value="1"/>
</dbReference>
<keyword evidence="4" id="KW-1133">Transmembrane helix</keyword>
<name>A0ABT2CUC2_9BURK</name>
<dbReference type="InterPro" id="IPR026170">
    <property type="entry name" value="FAM173A/B"/>
</dbReference>
<protein>
    <submittedName>
        <fullName evidence="6">Class I SAM-dependent methyltransferase</fullName>
    </submittedName>
</protein>
<keyword evidence="7" id="KW-1185">Reference proteome</keyword>
<accession>A0ABT2CUC2</accession>
<evidence type="ECO:0000256" key="1">
    <source>
        <dbReference type="ARBA" id="ARBA00022603"/>
    </source>
</evidence>
<feature type="domain" description="Methyltransferase" evidence="5">
    <location>
        <begin position="107"/>
        <end position="191"/>
    </location>
</feature>
<proteinExistence type="predicted"/>
<feature type="transmembrane region" description="Helical" evidence="4">
    <location>
        <begin position="13"/>
        <end position="30"/>
    </location>
</feature>
<keyword evidence="4" id="KW-0812">Transmembrane</keyword>
<dbReference type="GO" id="GO:0008168">
    <property type="term" value="F:methyltransferase activity"/>
    <property type="evidence" value="ECO:0007669"/>
    <property type="project" value="UniProtKB-KW"/>
</dbReference>
<dbReference type="EMBL" id="JANUGU010000001">
    <property type="protein sequence ID" value="MCS0656678.1"/>
    <property type="molecule type" value="Genomic_DNA"/>
</dbReference>
<comment type="caution">
    <text evidence="6">The sequence shown here is derived from an EMBL/GenBank/DDBJ whole genome shotgun (WGS) entry which is preliminary data.</text>
</comment>
<evidence type="ECO:0000256" key="4">
    <source>
        <dbReference type="SAM" id="Phobius"/>
    </source>
</evidence>
<dbReference type="InterPro" id="IPR041698">
    <property type="entry name" value="Methyltransf_25"/>
</dbReference>
<evidence type="ECO:0000313" key="6">
    <source>
        <dbReference type="EMBL" id="MCS0656678.1"/>
    </source>
</evidence>
<dbReference type="PANTHER" id="PTHR13610:SF9">
    <property type="entry name" value="FI06469P"/>
    <property type="match status" value="1"/>
</dbReference>
<keyword evidence="3" id="KW-0949">S-adenosyl-L-methionine</keyword>
<keyword evidence="4" id="KW-0472">Membrane</keyword>
<dbReference type="Pfam" id="PF13649">
    <property type="entry name" value="Methyltransf_25"/>
    <property type="match status" value="1"/>
</dbReference>
<dbReference type="InterPro" id="IPR029063">
    <property type="entry name" value="SAM-dependent_MTases_sf"/>
</dbReference>
<dbReference type="PANTHER" id="PTHR13610">
    <property type="entry name" value="METHYLTRANSFERASE DOMAIN-CONTAINING PROTEIN"/>
    <property type="match status" value="1"/>
</dbReference>
<gene>
    <name evidence="6" type="ORF">NX778_01170</name>
</gene>
<sequence length="227" mass="24809">MIYLAARFGAAPGYLQVALVQGAVAALLSARLGLARWWCAIQFAFPLAVLGAQLLDLPPAVFLGAFLVFLVLFWSTFRTQVPYYPSGRKVRAAVAELLPQGGAPRAIDIGSGFGGLALDLARRRPDARIEGIELAPLPWLVSRLRATLARSPARFVRGDYEDLDFGNYDLVFAYLSPAAMGSLWRKARAEMRPGSALASYEFDIPGHPPDEVLAPEGSGRNLYIWRF</sequence>
<reference evidence="6 7" key="1">
    <citation type="submission" date="2022-08" db="EMBL/GenBank/DDBJ databases">
        <title>Reclassification of Massilia species as members of the genera Telluria, Duganella, Pseudoduganella, Mokoshia gen. nov. and Zemynaea gen. nov. using orthogonal and non-orthogonal genome-based approaches.</title>
        <authorList>
            <person name="Bowman J.P."/>
        </authorList>
    </citation>
    <scope>NUCLEOTIDE SEQUENCE [LARGE SCALE GENOMIC DNA]</scope>
    <source>
        <strain evidence="6 7">JCM 31606</strain>
    </source>
</reference>
<evidence type="ECO:0000256" key="3">
    <source>
        <dbReference type="ARBA" id="ARBA00022691"/>
    </source>
</evidence>
<dbReference type="SUPFAM" id="SSF53335">
    <property type="entry name" value="S-adenosyl-L-methionine-dependent methyltransferases"/>
    <property type="match status" value="1"/>
</dbReference>
<evidence type="ECO:0000259" key="5">
    <source>
        <dbReference type="Pfam" id="PF13649"/>
    </source>
</evidence>
<feature type="transmembrane region" description="Helical" evidence="4">
    <location>
        <begin position="61"/>
        <end position="81"/>
    </location>
</feature>
<keyword evidence="1 6" id="KW-0489">Methyltransferase</keyword>
<dbReference type="Gene3D" id="3.40.50.150">
    <property type="entry name" value="Vaccinia Virus protein VP39"/>
    <property type="match status" value="1"/>
</dbReference>
<dbReference type="GO" id="GO:0032259">
    <property type="term" value="P:methylation"/>
    <property type="evidence" value="ECO:0007669"/>
    <property type="project" value="UniProtKB-KW"/>
</dbReference>
<evidence type="ECO:0000313" key="7">
    <source>
        <dbReference type="Proteomes" id="UP001204621"/>
    </source>
</evidence>
<dbReference type="Proteomes" id="UP001204621">
    <property type="component" value="Unassembled WGS sequence"/>
</dbReference>
<evidence type="ECO:0000256" key="2">
    <source>
        <dbReference type="ARBA" id="ARBA00022679"/>
    </source>
</evidence>
<organism evidence="6 7">
    <name type="scientific">Massilia terrae</name>
    <dbReference type="NCBI Taxonomy" id="1811224"/>
    <lineage>
        <taxon>Bacteria</taxon>
        <taxon>Pseudomonadati</taxon>
        <taxon>Pseudomonadota</taxon>
        <taxon>Betaproteobacteria</taxon>
        <taxon>Burkholderiales</taxon>
        <taxon>Oxalobacteraceae</taxon>
        <taxon>Telluria group</taxon>
        <taxon>Massilia</taxon>
    </lineage>
</organism>